<sequence>MNGVHDMGGMDGFGKVEPEPNEPMFHEEWESRVLAMVRAMGAAGAFNIDASRFYRETLPPHVYLSSSYYRKWLLGLEALLLDKGFIAQDDMAAGHSVTPASPLKHGKFSVADVERVMVRGKFGRTAPALAKFKAGDRVRAKNIHPATHTRLPRYVRGHIGVVERDHGCHVFPDTAANDAGERPQWLYTVVFDGRELWGPDSDPTIKVSIDAFEPYLEPA</sequence>
<evidence type="ECO:0000256" key="2">
    <source>
        <dbReference type="ARBA" id="ARBA00009098"/>
    </source>
</evidence>
<dbReference type="InterPro" id="IPR024690">
    <property type="entry name" value="CN_hydtase_beta_dom_C"/>
</dbReference>
<comment type="caution">
    <text evidence="9">The sequence shown here is derived from an EMBL/GenBank/DDBJ whole genome shotgun (WGS) entry which is preliminary data.</text>
</comment>
<dbReference type="SUPFAM" id="SSF50090">
    <property type="entry name" value="Electron transport accessory proteins"/>
    <property type="match status" value="1"/>
</dbReference>
<evidence type="ECO:0000256" key="6">
    <source>
        <dbReference type="SAM" id="MobiDB-lite"/>
    </source>
</evidence>
<evidence type="ECO:0000313" key="10">
    <source>
        <dbReference type="Proteomes" id="UP000057737"/>
    </source>
</evidence>
<dbReference type="OrthoDB" id="3478924at2"/>
<dbReference type="Pfam" id="PF21006">
    <property type="entry name" value="NHase_beta_N"/>
    <property type="match status" value="1"/>
</dbReference>
<dbReference type="RefSeq" id="WP_066506087.1">
    <property type="nucleotide sequence ID" value="NZ_LNCU01000045.1"/>
</dbReference>
<evidence type="ECO:0000259" key="8">
    <source>
        <dbReference type="Pfam" id="PF21006"/>
    </source>
</evidence>
<protein>
    <recommendedName>
        <fullName evidence="5">Nitrile hydratase subunit beta</fullName>
        <shortName evidence="5">NHase</shortName>
        <ecNumber evidence="5">4.2.1.84</ecNumber>
    </recommendedName>
</protein>
<dbReference type="Gene3D" id="1.10.472.20">
    <property type="entry name" value="Nitrile hydratase, beta subunit"/>
    <property type="match status" value="1"/>
</dbReference>
<feature type="domain" description="Nitrile hydratase beta subunit" evidence="7">
    <location>
        <begin position="124"/>
        <end position="218"/>
    </location>
</feature>
<evidence type="ECO:0000256" key="1">
    <source>
        <dbReference type="ARBA" id="ARBA00004042"/>
    </source>
</evidence>
<comment type="similarity">
    <text evidence="2 5">Belongs to the nitrile hydratase subunit beta family.</text>
</comment>
<dbReference type="EMBL" id="LNCU01000045">
    <property type="protein sequence ID" value="KWV57032.1"/>
    <property type="molecule type" value="Genomic_DNA"/>
</dbReference>
<evidence type="ECO:0000256" key="4">
    <source>
        <dbReference type="ARBA" id="ARBA00044877"/>
    </source>
</evidence>
<dbReference type="GO" id="GO:0018822">
    <property type="term" value="F:nitrile hydratase activity"/>
    <property type="evidence" value="ECO:0007669"/>
    <property type="project" value="UniProtKB-EC"/>
</dbReference>
<reference evidence="9 10" key="1">
    <citation type="submission" date="2015-11" db="EMBL/GenBank/DDBJ databases">
        <title>Draft Genome Sequence of the Strain BR 10303 (Bradyrhizobium sp.) isolated from nodules of Centrolobium paraense.</title>
        <authorList>
            <person name="Zelli J.E."/>
            <person name="Simoes-Araujo J.L."/>
            <person name="Barauna A.C."/>
            <person name="Silva K."/>
        </authorList>
    </citation>
    <scope>NUCLEOTIDE SEQUENCE [LARGE SCALE GENOMIC DNA]</scope>
    <source>
        <strain evidence="9 10">BR 10303</strain>
    </source>
</reference>
<evidence type="ECO:0000259" key="7">
    <source>
        <dbReference type="Pfam" id="PF02211"/>
    </source>
</evidence>
<dbReference type="GO" id="GO:0046914">
    <property type="term" value="F:transition metal ion binding"/>
    <property type="evidence" value="ECO:0007669"/>
    <property type="project" value="InterPro"/>
</dbReference>
<evidence type="ECO:0000256" key="3">
    <source>
        <dbReference type="ARBA" id="ARBA00023239"/>
    </source>
</evidence>
<organism evidence="9 10">
    <name type="scientific">Bradyrhizobium macuxiense</name>
    <dbReference type="NCBI Taxonomy" id="1755647"/>
    <lineage>
        <taxon>Bacteria</taxon>
        <taxon>Pseudomonadati</taxon>
        <taxon>Pseudomonadota</taxon>
        <taxon>Alphaproteobacteria</taxon>
        <taxon>Hyphomicrobiales</taxon>
        <taxon>Nitrobacteraceae</taxon>
        <taxon>Bradyrhizobium</taxon>
    </lineage>
</organism>
<dbReference type="InterPro" id="IPR003168">
    <property type="entry name" value="Nitrile_hydratase_bsu"/>
</dbReference>
<dbReference type="Proteomes" id="UP000057737">
    <property type="component" value="Unassembled WGS sequence"/>
</dbReference>
<accession>A0A125Q9E0</accession>
<dbReference type="PIRSF" id="PIRSF001427">
    <property type="entry name" value="NHase_beta"/>
    <property type="match status" value="1"/>
</dbReference>
<dbReference type="EC" id="4.2.1.84" evidence="5"/>
<dbReference type="InterPro" id="IPR042262">
    <property type="entry name" value="CN_hydtase_beta_C"/>
</dbReference>
<feature type="domain" description="Nitrile hydratase beta subunit-like N-terminal" evidence="8">
    <location>
        <begin position="1"/>
        <end position="104"/>
    </location>
</feature>
<evidence type="ECO:0000256" key="5">
    <source>
        <dbReference type="PIRNR" id="PIRNR001427"/>
    </source>
</evidence>
<dbReference type="NCBIfam" id="TIGR03888">
    <property type="entry name" value="nitrile_beta"/>
    <property type="match status" value="1"/>
</dbReference>
<dbReference type="InterPro" id="IPR049054">
    <property type="entry name" value="CN_hydtase_beta-like_N"/>
</dbReference>
<name>A0A125Q9E0_9BRAD</name>
<keyword evidence="3 5" id="KW-0456">Lyase</keyword>
<dbReference type="AlphaFoldDB" id="A0A125Q9E0"/>
<proteinExistence type="inferred from homology"/>
<dbReference type="Gene3D" id="2.30.30.50">
    <property type="match status" value="1"/>
</dbReference>
<gene>
    <name evidence="9" type="ORF">AS156_03430</name>
</gene>
<dbReference type="Pfam" id="PF02211">
    <property type="entry name" value="NHase_beta_C"/>
    <property type="match status" value="1"/>
</dbReference>
<comment type="catalytic activity">
    <reaction evidence="4 5">
        <text>an aliphatic primary amide = an aliphatic nitrile + H2O</text>
        <dbReference type="Rhea" id="RHEA:12673"/>
        <dbReference type="ChEBI" id="CHEBI:15377"/>
        <dbReference type="ChEBI" id="CHEBI:65285"/>
        <dbReference type="ChEBI" id="CHEBI:80291"/>
        <dbReference type="EC" id="4.2.1.84"/>
    </reaction>
</comment>
<evidence type="ECO:0000313" key="9">
    <source>
        <dbReference type="EMBL" id="KWV57032.1"/>
    </source>
</evidence>
<feature type="region of interest" description="Disordered" evidence="6">
    <location>
        <begin position="1"/>
        <end position="21"/>
    </location>
</feature>
<dbReference type="InterPro" id="IPR008990">
    <property type="entry name" value="Elect_transpt_acc-like_dom_sf"/>
</dbReference>
<keyword evidence="10" id="KW-1185">Reference proteome</keyword>
<comment type="function">
    <text evidence="1 5">NHase catalyzes the hydration of various nitrile compounds to the corresponding amides.</text>
</comment>